<keyword evidence="1" id="KW-0812">Transmembrane</keyword>
<accession>A0AAX3W443</accession>
<dbReference type="EMBL" id="CP118848">
    <property type="protein sequence ID" value="WHI59949.1"/>
    <property type="molecule type" value="Genomic_DNA"/>
</dbReference>
<sequence>MKSNNGLLDKINDISVWRVMKWIMVIISPFVALLILMCILNITENTVLALLVMMILNIIGYRSLQFLSRCIVKKSILFTRKHPRLKLVLGILLLYMVWLGMGLNLDKGNGNINLDVVETTQVWGLLLSLSYAFILLILNYEESKLD</sequence>
<organism evidence="2 3">
    <name type="scientific">Mammaliicoccus lentus</name>
    <name type="common">Staphylococcus lentus</name>
    <dbReference type="NCBI Taxonomy" id="42858"/>
    <lineage>
        <taxon>Bacteria</taxon>
        <taxon>Bacillati</taxon>
        <taxon>Bacillota</taxon>
        <taxon>Bacilli</taxon>
        <taxon>Bacillales</taxon>
        <taxon>Staphylococcaceae</taxon>
        <taxon>Mammaliicoccus</taxon>
    </lineage>
</organism>
<gene>
    <name evidence="2" type="ORF">PYH69_14835</name>
</gene>
<evidence type="ECO:0000313" key="3">
    <source>
        <dbReference type="Proteomes" id="UP001223261"/>
    </source>
</evidence>
<protein>
    <recommendedName>
        <fullName evidence="4">Transmembrane protein</fullName>
    </recommendedName>
</protein>
<reference evidence="2" key="1">
    <citation type="journal article" date="2023" name="Antibiotics">
        <title>Prevalence and Molecular Characterization of Methicillin-Resistant Staphylococci (MRS) and Mammaliicocci (MRM) in Dromedary Camels from Algeria: First Detection of SCCmec-mecC Hybrid in Methicillin-Resistant Mammaliicoccus lentus.</title>
        <authorList>
            <person name="Belhout C."/>
            <person name="Boyen F."/>
            <person name="Vereecke N."/>
            <person name="Theuns S."/>
            <person name="Taibi N."/>
            <person name="Stegger M."/>
            <person name="de la Fe-Rodriguez P.Y."/>
            <person name="Bouayad L."/>
            <person name="Elgroud R."/>
            <person name="Butaye P."/>
        </authorList>
    </citation>
    <scope>NUCLEOTIDE SEQUENCE</scope>
    <source>
        <strain evidence="2">7048</strain>
    </source>
</reference>
<evidence type="ECO:0000256" key="1">
    <source>
        <dbReference type="SAM" id="Phobius"/>
    </source>
</evidence>
<evidence type="ECO:0008006" key="4">
    <source>
        <dbReference type="Google" id="ProtNLM"/>
    </source>
</evidence>
<name>A0AAX3W443_MAMLE</name>
<feature type="transmembrane region" description="Helical" evidence="1">
    <location>
        <begin position="48"/>
        <end position="64"/>
    </location>
</feature>
<evidence type="ECO:0000313" key="2">
    <source>
        <dbReference type="EMBL" id="WHI59949.1"/>
    </source>
</evidence>
<dbReference type="Proteomes" id="UP001223261">
    <property type="component" value="Chromosome"/>
</dbReference>
<proteinExistence type="predicted"/>
<dbReference type="RefSeq" id="WP_282862192.1">
    <property type="nucleotide sequence ID" value="NZ_CP118848.1"/>
</dbReference>
<keyword evidence="1" id="KW-1133">Transmembrane helix</keyword>
<feature type="transmembrane region" description="Helical" evidence="1">
    <location>
        <begin position="21"/>
        <end position="42"/>
    </location>
</feature>
<dbReference type="AlphaFoldDB" id="A0AAX3W443"/>
<feature type="transmembrane region" description="Helical" evidence="1">
    <location>
        <begin position="123"/>
        <end position="140"/>
    </location>
</feature>
<keyword evidence="1" id="KW-0472">Membrane</keyword>
<feature type="transmembrane region" description="Helical" evidence="1">
    <location>
        <begin position="85"/>
        <end position="103"/>
    </location>
</feature>